<keyword evidence="30" id="KW-1185">Reference proteome</keyword>
<dbReference type="InterPro" id="IPR036291">
    <property type="entry name" value="NAD(P)-bd_dom_sf"/>
</dbReference>
<dbReference type="Pfam" id="PF14823">
    <property type="entry name" value="Sirohm_synth_C"/>
    <property type="match status" value="1"/>
</dbReference>
<dbReference type="FunFam" id="3.40.1010.10:FF:000006">
    <property type="entry name" value="Siroheme synthase, putative"/>
    <property type="match status" value="1"/>
</dbReference>
<dbReference type="PROSITE" id="PS01058">
    <property type="entry name" value="SAICAR_SYNTHETASE_2"/>
    <property type="match status" value="1"/>
</dbReference>
<dbReference type="EC" id="2.1.1.107" evidence="4"/>
<dbReference type="GO" id="GO:0032259">
    <property type="term" value="P:methylation"/>
    <property type="evidence" value="ECO:0007669"/>
    <property type="project" value="UniProtKB-KW"/>
</dbReference>
<dbReference type="NCBIfam" id="NF010568">
    <property type="entry name" value="PRK13961.1"/>
    <property type="match status" value="1"/>
</dbReference>
<keyword evidence="11" id="KW-0949">S-adenosyl-L-methionine</keyword>
<dbReference type="GO" id="GO:0004851">
    <property type="term" value="F:uroporphyrin-III C-methyltransferase activity"/>
    <property type="evidence" value="ECO:0007669"/>
    <property type="project" value="UniProtKB-EC"/>
</dbReference>
<dbReference type="Pfam" id="PF14824">
    <property type="entry name" value="Sirohm_synth_M"/>
    <property type="match status" value="1"/>
</dbReference>
<keyword evidence="17" id="KW-0486">Methionine biosynthesis</keyword>
<comment type="catalytic activity">
    <reaction evidence="20">
        <text>uroporphyrinogen III + 2 S-adenosyl-L-methionine = precorrin-2 + 2 S-adenosyl-L-homocysteine + H(+)</text>
        <dbReference type="Rhea" id="RHEA:32459"/>
        <dbReference type="ChEBI" id="CHEBI:15378"/>
        <dbReference type="ChEBI" id="CHEBI:57308"/>
        <dbReference type="ChEBI" id="CHEBI:57856"/>
        <dbReference type="ChEBI" id="CHEBI:58827"/>
        <dbReference type="ChEBI" id="CHEBI:59789"/>
        <dbReference type="EC" id="2.1.1.107"/>
    </reaction>
</comment>
<feature type="compositionally biased region" description="Polar residues" evidence="23">
    <location>
        <begin position="912"/>
        <end position="929"/>
    </location>
</feature>
<feature type="compositionally biased region" description="Polar residues" evidence="23">
    <location>
        <begin position="968"/>
        <end position="1001"/>
    </location>
</feature>
<evidence type="ECO:0000256" key="3">
    <source>
        <dbReference type="ARBA" id="ARBA00010190"/>
    </source>
</evidence>
<dbReference type="GO" id="GO:0004639">
    <property type="term" value="F:phosphoribosylaminoimidazolesuccinocarboxamide synthase activity"/>
    <property type="evidence" value="ECO:0007669"/>
    <property type="project" value="UniProtKB-EC"/>
</dbReference>
<reference evidence="29 30" key="1">
    <citation type="submission" date="2021-02" db="EMBL/GenBank/DDBJ databases">
        <title>Genome assembly of Pseudopithomyces chartarum.</title>
        <authorList>
            <person name="Jauregui R."/>
            <person name="Singh J."/>
            <person name="Voisey C."/>
        </authorList>
    </citation>
    <scope>NUCLEOTIDE SEQUENCE [LARGE SCALE GENOMIC DNA]</scope>
    <source>
        <strain evidence="29 30">AGR01</strain>
    </source>
</reference>
<feature type="domain" description="Siroheme biosynthesis protein Met8 C-terminal" evidence="26">
    <location>
        <begin position="216"/>
        <end position="255"/>
    </location>
</feature>
<evidence type="ECO:0000256" key="11">
    <source>
        <dbReference type="ARBA" id="ARBA00022691"/>
    </source>
</evidence>
<evidence type="ECO:0000256" key="21">
    <source>
        <dbReference type="ARBA" id="ARBA00055636"/>
    </source>
</evidence>
<evidence type="ECO:0000259" key="26">
    <source>
        <dbReference type="Pfam" id="PF14823"/>
    </source>
</evidence>
<evidence type="ECO:0000256" key="7">
    <source>
        <dbReference type="ARBA" id="ARBA00022598"/>
    </source>
</evidence>
<organism evidence="29 30">
    <name type="scientific">Pseudopithomyces chartarum</name>
    <dbReference type="NCBI Taxonomy" id="1892770"/>
    <lineage>
        <taxon>Eukaryota</taxon>
        <taxon>Fungi</taxon>
        <taxon>Dikarya</taxon>
        <taxon>Ascomycota</taxon>
        <taxon>Pezizomycotina</taxon>
        <taxon>Dothideomycetes</taxon>
        <taxon>Pleosporomycetidae</taxon>
        <taxon>Pleosporales</taxon>
        <taxon>Massarineae</taxon>
        <taxon>Didymosphaeriaceae</taxon>
        <taxon>Pseudopithomyces</taxon>
    </lineage>
</organism>
<dbReference type="GO" id="GO:0006164">
    <property type="term" value="P:purine nucleotide biosynthetic process"/>
    <property type="evidence" value="ECO:0007669"/>
    <property type="project" value="UniProtKB-KW"/>
</dbReference>
<dbReference type="InterPro" id="IPR003043">
    <property type="entry name" value="Uropor_MeTrfase_CS"/>
</dbReference>
<dbReference type="InterPro" id="IPR014776">
    <property type="entry name" value="4pyrrole_Mease_sub2"/>
</dbReference>
<comment type="similarity">
    <text evidence="2 22">Belongs to the precorrin methyltransferase family.</text>
</comment>
<keyword evidence="18" id="KW-0627">Porphyrin biosynthesis</keyword>
<dbReference type="SUPFAM" id="SSF56104">
    <property type="entry name" value="SAICAR synthase-like"/>
    <property type="match status" value="1"/>
</dbReference>
<dbReference type="Gene3D" id="3.30.950.10">
    <property type="entry name" value="Methyltransferase, Cobalt-precorrin-4 Transmethylase, Domain 2"/>
    <property type="match status" value="1"/>
</dbReference>
<dbReference type="CDD" id="cd11642">
    <property type="entry name" value="SUMT"/>
    <property type="match status" value="1"/>
</dbReference>
<evidence type="ECO:0000256" key="1">
    <source>
        <dbReference type="ARBA" id="ARBA00004672"/>
    </source>
</evidence>
<dbReference type="InterPro" id="IPR014777">
    <property type="entry name" value="4pyrrole_Mease_sub1"/>
</dbReference>
<evidence type="ECO:0000259" key="27">
    <source>
        <dbReference type="Pfam" id="PF14824"/>
    </source>
</evidence>
<evidence type="ECO:0000256" key="16">
    <source>
        <dbReference type="ARBA" id="ARBA00023027"/>
    </source>
</evidence>
<feature type="compositionally biased region" description="Basic and acidic residues" evidence="23">
    <location>
        <begin position="950"/>
        <end position="961"/>
    </location>
</feature>
<comment type="function">
    <text evidence="21">Siroheme synthase involved in methionine biosynthesis.</text>
</comment>
<dbReference type="Pfam" id="PF01259">
    <property type="entry name" value="SAICAR_synt"/>
    <property type="match status" value="1"/>
</dbReference>
<evidence type="ECO:0000259" key="25">
    <source>
        <dbReference type="Pfam" id="PF01259"/>
    </source>
</evidence>
<accession>A0AAN6M971</accession>
<keyword evidence="13" id="KW-0658">Purine biosynthesis</keyword>
<evidence type="ECO:0000259" key="28">
    <source>
        <dbReference type="Pfam" id="PF18388"/>
    </source>
</evidence>
<dbReference type="GO" id="GO:0019354">
    <property type="term" value="P:siroheme biosynthetic process"/>
    <property type="evidence" value="ECO:0007669"/>
    <property type="project" value="InterPro"/>
</dbReference>
<dbReference type="FunFam" id="3.30.950.10:FF:000005">
    <property type="entry name" value="Uroporphyrin-III c-methyltransferase, putative"/>
    <property type="match status" value="1"/>
</dbReference>
<evidence type="ECO:0000256" key="18">
    <source>
        <dbReference type="ARBA" id="ARBA00023244"/>
    </source>
</evidence>
<keyword evidence="8 22" id="KW-0489">Methyltransferase</keyword>
<keyword evidence="16" id="KW-0520">NAD</keyword>
<comment type="caution">
    <text evidence="29">The sequence shown here is derived from an EMBL/GenBank/DDBJ whole genome shotgun (WGS) entry which is preliminary data.</text>
</comment>
<evidence type="ECO:0000313" key="30">
    <source>
        <dbReference type="Proteomes" id="UP001280581"/>
    </source>
</evidence>
<name>A0AAN6M971_9PLEO</name>
<feature type="region of interest" description="Disordered" evidence="23">
    <location>
        <begin position="1107"/>
        <end position="1215"/>
    </location>
</feature>
<gene>
    <name evidence="29" type="ORF">GRF29_1g1536089</name>
</gene>
<evidence type="ECO:0000256" key="2">
    <source>
        <dbReference type="ARBA" id="ARBA00005879"/>
    </source>
</evidence>
<evidence type="ECO:0000256" key="4">
    <source>
        <dbReference type="ARBA" id="ARBA00012162"/>
    </source>
</evidence>
<dbReference type="HAMAP" id="MF_00137">
    <property type="entry name" value="SAICAR_synth"/>
    <property type="match status" value="1"/>
</dbReference>
<dbReference type="SUPFAM" id="SSF75615">
    <property type="entry name" value="Siroheme synthase middle domains-like"/>
    <property type="match status" value="1"/>
</dbReference>
<dbReference type="Gene3D" id="3.30.470.20">
    <property type="entry name" value="ATP-grasp fold, B domain"/>
    <property type="match status" value="1"/>
</dbReference>
<evidence type="ECO:0000256" key="13">
    <source>
        <dbReference type="ARBA" id="ARBA00022755"/>
    </source>
</evidence>
<dbReference type="GO" id="GO:0043115">
    <property type="term" value="F:precorrin-2 dehydrogenase activity"/>
    <property type="evidence" value="ECO:0007669"/>
    <property type="project" value="UniProtKB-EC"/>
</dbReference>
<evidence type="ECO:0000256" key="6">
    <source>
        <dbReference type="ARBA" id="ARBA00012400"/>
    </source>
</evidence>
<dbReference type="NCBIfam" id="TIGR01469">
    <property type="entry name" value="cobA_cysG_Cterm"/>
    <property type="match status" value="1"/>
</dbReference>
<evidence type="ECO:0000256" key="19">
    <source>
        <dbReference type="ARBA" id="ARBA00030409"/>
    </source>
</evidence>
<feature type="domain" description="Atg29 N-terminal" evidence="28">
    <location>
        <begin position="846"/>
        <end position="880"/>
    </location>
</feature>
<sequence>MAPALLTAVDAVSHVHLIIGSNPLAAARCTRSLEVGAKPIVLAPEDSTLHYGLAKRIEEGEVQWLKRSFRDDDLTTLGRPEVNCVVDAVFITVGGKGSSSTAISDLCKRLRVPINVADAPNLCSFTLLSTHSDGPLQIGVTTSGKGCKLSARIRREIASFLPAHLGDAVERLGAMRRRIWEEDHAAELSQDLEVEEEDAGQLATFNKLVCPENAEAARGRRMRWLSQICEYWPLRRLTAISDADVEALLHDYNQSRWVVKPNGDQPAEAAGRIILVGSGPGSPDLLTQAAHKAILSADLVLADKLVPSPILDLVPRRANVHIARKFPGNADNAQQELLEMGLEGLQSGKVVVRIKQGDPYIYGRGGEEFEFFRAHGYTPTVLPGITSALSAPLFANIPLTHRGVADQVLICTGTGRKGAPLEPPPYLQSRTMVFLMALHRLSALVESLHLQNYPLDTPCAVLERASCPDQRVIRTTLEHVCAAVEEEGSRPPGLLVVGHACNVLVKHSNRWIVEEGFKGLDNIPATLRAKTDQEETAMASDSVVEIDIHGSLPKVASGKVRDLFVVDEQTLLFVASDRISAYDVVMQNGIPGKGALLTAMSVYWFQYLKDNIPALRTHFITRSLPPSLEASLDPSLYSALKSRSMQVRRLEIVPVESIVRGYITGSAWSEYKKSGTVNGISLPAGLIEGQKLPSPLWTPSTKAEAGEKDENISPQQAKDIIGDAEVSAEIERLSLQIYSVAASRAEEVGIILADTKFEFGVDRADGNAVVLVDEVLTPDSSRFWPKDTWEENLGKAQPSFDKQFLRDWLVSQGLKGKEGVTVPATIVQQTAQKYREAFEMLTGEKATWNSSKDRELWRLVSKSSKTKDLDWAQLAIDFAVPPAFLLQQAAWLYERHLDHVRAQMKKVGGQTAPASSSIDNSHAKGSTSAMDRRSISGPSASNGLPMTAVRQKDDQIYRDTSDAPAPTLQPTLSRTPSTNTITQSRALGQHPSSRISGPSSRQNEDMHIADHTDPVQMAAQEVLSAPGDNSPIDPASSGSSSSLSNSGHDNFTTRSQLFRKPPRFKMQAPRELITYEEDVHDSEDVAFDANEEFPFAKITQNRQTRINNAQIDRQSSTFERRQDKVPHKRKNNQFSDNEPTTVRTARTFETGSSTTSSVHEPSDSGLREAEAALHKQPSETKRISSRGNMPKARKEGSEGAPSMGSSFSDIDGTFS</sequence>
<dbReference type="InterPro" id="IPR040666">
    <property type="entry name" value="Atg29_N"/>
</dbReference>
<dbReference type="PROSITE" id="PS01057">
    <property type="entry name" value="SAICAR_SYNTHETASE_1"/>
    <property type="match status" value="1"/>
</dbReference>
<evidence type="ECO:0000256" key="17">
    <source>
        <dbReference type="ARBA" id="ARBA00023167"/>
    </source>
</evidence>
<dbReference type="Proteomes" id="UP001280581">
    <property type="component" value="Unassembled WGS sequence"/>
</dbReference>
<evidence type="ECO:0000256" key="12">
    <source>
        <dbReference type="ARBA" id="ARBA00022741"/>
    </source>
</evidence>
<dbReference type="Gene3D" id="3.30.200.20">
    <property type="entry name" value="Phosphorylase Kinase, domain 1"/>
    <property type="match status" value="1"/>
</dbReference>
<evidence type="ECO:0000256" key="5">
    <source>
        <dbReference type="ARBA" id="ARBA00012217"/>
    </source>
</evidence>
<evidence type="ECO:0000256" key="23">
    <source>
        <dbReference type="SAM" id="MobiDB-lite"/>
    </source>
</evidence>
<keyword evidence="9" id="KW-0028">Amino-acid biosynthesis</keyword>
<dbReference type="InterPro" id="IPR000878">
    <property type="entry name" value="4pyrrol_Mease"/>
</dbReference>
<comment type="pathway">
    <text evidence="1">Purine metabolism; IMP biosynthesis via de novo pathway; 5-amino-1-(5-phospho-D-ribosyl)imidazole-4-carboxamide from 5-amino-1-(5-phospho-D-ribosyl)imidazole-4-carboxylate: step 1/2.</text>
</comment>
<dbReference type="EMBL" id="WVTA01000001">
    <property type="protein sequence ID" value="KAK3216962.1"/>
    <property type="molecule type" value="Genomic_DNA"/>
</dbReference>
<dbReference type="GO" id="GO:0005524">
    <property type="term" value="F:ATP binding"/>
    <property type="evidence" value="ECO:0007669"/>
    <property type="project" value="UniProtKB-KW"/>
</dbReference>
<dbReference type="InterPro" id="IPR028923">
    <property type="entry name" value="SAICAR_synt/ADE2_N"/>
</dbReference>
<dbReference type="AlphaFoldDB" id="A0AAN6M971"/>
<dbReference type="Pfam" id="PF13241">
    <property type="entry name" value="NAD_binding_7"/>
    <property type="match status" value="1"/>
</dbReference>
<evidence type="ECO:0000256" key="8">
    <source>
        <dbReference type="ARBA" id="ARBA00022603"/>
    </source>
</evidence>
<dbReference type="PANTHER" id="PTHR45790">
    <property type="entry name" value="SIROHEME SYNTHASE-RELATED"/>
    <property type="match status" value="1"/>
</dbReference>
<dbReference type="Gene3D" id="3.40.1010.10">
    <property type="entry name" value="Cobalt-precorrin-4 Transmethylase, Domain 1"/>
    <property type="match status" value="1"/>
</dbReference>
<keyword evidence="14" id="KW-0067">ATP-binding</keyword>
<feature type="region of interest" description="Disordered" evidence="23">
    <location>
        <begin position="908"/>
        <end position="1005"/>
    </location>
</feature>
<comment type="similarity">
    <text evidence="3">Belongs to the SAICAR synthetase family.</text>
</comment>
<dbReference type="SUPFAM" id="SSF51735">
    <property type="entry name" value="NAD(P)-binding Rossmann-fold domains"/>
    <property type="match status" value="1"/>
</dbReference>
<dbReference type="InterPro" id="IPR001636">
    <property type="entry name" value="SAICAR_synth"/>
</dbReference>
<keyword evidence="7" id="KW-0436">Ligase</keyword>
<keyword evidence="15" id="KW-0560">Oxidoreductase</keyword>
<dbReference type="InterPro" id="IPR028162">
    <property type="entry name" value="Met8_C"/>
</dbReference>
<dbReference type="CDD" id="cd01414">
    <property type="entry name" value="SAICAR_synt_Sc"/>
    <property type="match status" value="1"/>
</dbReference>
<evidence type="ECO:0000256" key="22">
    <source>
        <dbReference type="RuleBase" id="RU003960"/>
    </source>
</evidence>
<protein>
    <recommendedName>
        <fullName evidence="19">SAICAR synthetase</fullName>
        <ecNumber evidence="6">1.3.1.76</ecNumber>
        <ecNumber evidence="4">2.1.1.107</ecNumber>
        <ecNumber evidence="5">6.3.2.6</ecNumber>
    </recommendedName>
</protein>
<dbReference type="Pfam" id="PF00590">
    <property type="entry name" value="TP_methylase"/>
    <property type="match status" value="1"/>
</dbReference>
<dbReference type="Pfam" id="PF18388">
    <property type="entry name" value="ATG29_N"/>
    <property type="match status" value="1"/>
</dbReference>
<feature type="domain" description="Tetrapyrrole methylase" evidence="24">
    <location>
        <begin position="272"/>
        <end position="480"/>
    </location>
</feature>
<dbReference type="FunFam" id="3.30.470.20:FF:000015">
    <property type="entry name" value="Phosphoribosylaminoimidazole-succinocarboxamide synthase"/>
    <property type="match status" value="1"/>
</dbReference>
<dbReference type="PROSITE" id="PS00840">
    <property type="entry name" value="SUMT_2"/>
    <property type="match status" value="1"/>
</dbReference>
<evidence type="ECO:0000256" key="15">
    <source>
        <dbReference type="ARBA" id="ARBA00023002"/>
    </source>
</evidence>
<dbReference type="EC" id="6.3.2.6" evidence="5"/>
<dbReference type="InterPro" id="IPR018236">
    <property type="entry name" value="SAICAR_synthetase_CS"/>
</dbReference>
<feature type="region of interest" description="Disordered" evidence="23">
    <location>
        <begin position="1024"/>
        <end position="1064"/>
    </location>
</feature>
<dbReference type="GO" id="GO:0009086">
    <property type="term" value="P:methionine biosynthetic process"/>
    <property type="evidence" value="ECO:0007669"/>
    <property type="project" value="UniProtKB-KW"/>
</dbReference>
<dbReference type="Gene3D" id="3.40.50.720">
    <property type="entry name" value="NAD(P)-binding Rossmann-like Domain"/>
    <property type="match status" value="1"/>
</dbReference>
<dbReference type="InterPro" id="IPR050161">
    <property type="entry name" value="Siro_Cobalamin_biosynth"/>
</dbReference>
<evidence type="ECO:0000256" key="14">
    <source>
        <dbReference type="ARBA" id="ARBA00022840"/>
    </source>
</evidence>
<keyword evidence="10 22" id="KW-0808">Transferase</keyword>
<feature type="compositionally biased region" description="Low complexity" evidence="23">
    <location>
        <begin position="1036"/>
        <end position="1047"/>
    </location>
</feature>
<feature type="domain" description="Siroheme synthase central" evidence="27">
    <location>
        <begin position="133"/>
        <end position="159"/>
    </location>
</feature>
<feature type="compositionally biased region" description="Polar residues" evidence="23">
    <location>
        <begin position="1203"/>
        <end position="1215"/>
    </location>
</feature>
<dbReference type="InterPro" id="IPR035996">
    <property type="entry name" value="4pyrrol_Methylase_sf"/>
</dbReference>
<feature type="domain" description="SAICAR synthetase/ADE2 N-terminal" evidence="25">
    <location>
        <begin position="555"/>
        <end position="819"/>
    </location>
</feature>
<proteinExistence type="inferred from homology"/>
<evidence type="ECO:0000256" key="10">
    <source>
        <dbReference type="ARBA" id="ARBA00022679"/>
    </source>
</evidence>
<evidence type="ECO:0000256" key="9">
    <source>
        <dbReference type="ARBA" id="ARBA00022605"/>
    </source>
</evidence>
<dbReference type="InterPro" id="IPR039362">
    <property type="entry name" value="ATG29_sf"/>
</dbReference>
<dbReference type="InterPro" id="IPR006366">
    <property type="entry name" value="CobA/CysG_C"/>
</dbReference>
<dbReference type="Gene3D" id="1.10.10.2570">
    <property type="match status" value="1"/>
</dbReference>
<feature type="compositionally biased region" description="Polar residues" evidence="23">
    <location>
        <begin position="1107"/>
        <end position="1117"/>
    </location>
</feature>
<dbReference type="FunFam" id="3.40.50.720:FF:000504">
    <property type="entry name" value="Siroheme synthase, putative"/>
    <property type="match status" value="1"/>
</dbReference>
<feature type="compositionally biased region" description="Polar residues" evidence="23">
    <location>
        <begin position="1132"/>
        <end position="1159"/>
    </location>
</feature>
<evidence type="ECO:0000259" key="24">
    <source>
        <dbReference type="Pfam" id="PF00590"/>
    </source>
</evidence>
<dbReference type="InterPro" id="IPR028281">
    <property type="entry name" value="Sirohaem_synthase_central"/>
</dbReference>
<keyword evidence="12" id="KW-0547">Nucleotide-binding</keyword>
<dbReference type="PANTHER" id="PTHR45790:SF6">
    <property type="entry name" value="UROPORPHYRINOGEN-III C-METHYLTRANSFERASE"/>
    <property type="match status" value="1"/>
</dbReference>
<dbReference type="NCBIfam" id="TIGR00081">
    <property type="entry name" value="purC"/>
    <property type="match status" value="1"/>
</dbReference>
<evidence type="ECO:0000256" key="20">
    <source>
        <dbReference type="ARBA" id="ARBA00052360"/>
    </source>
</evidence>
<dbReference type="SUPFAM" id="SSF53790">
    <property type="entry name" value="Tetrapyrrole methylase"/>
    <property type="match status" value="1"/>
</dbReference>
<evidence type="ECO:0000313" key="29">
    <source>
        <dbReference type="EMBL" id="KAK3216962.1"/>
    </source>
</evidence>
<feature type="compositionally biased region" description="Basic and acidic residues" evidence="23">
    <location>
        <begin position="1160"/>
        <end position="1182"/>
    </location>
</feature>
<dbReference type="EC" id="1.3.1.76" evidence="6"/>